<sequence>MNAEHDEYKNATGDKCLPAGKHSQTKTTTGPAMTNEEVVAMCATLETLNNAQKEVVADIIRRALDGKQAACTIHG</sequence>
<reference evidence="2 3" key="1">
    <citation type="submission" date="2024-01" db="EMBL/GenBank/DDBJ databases">
        <title>A draft genome for a cacao thread blight-causing isolate of Paramarasmius palmivorus.</title>
        <authorList>
            <person name="Baruah I.K."/>
            <person name="Bukari Y."/>
            <person name="Amoako-Attah I."/>
            <person name="Meinhardt L.W."/>
            <person name="Bailey B.A."/>
            <person name="Cohen S.P."/>
        </authorList>
    </citation>
    <scope>NUCLEOTIDE SEQUENCE [LARGE SCALE GENOMIC DNA]</scope>
    <source>
        <strain evidence="2 3">GH-12</strain>
    </source>
</reference>
<keyword evidence="3" id="KW-1185">Reference proteome</keyword>
<dbReference type="AlphaFoldDB" id="A0AAW0CN65"/>
<organism evidence="2 3">
    <name type="scientific">Paramarasmius palmivorus</name>
    <dbReference type="NCBI Taxonomy" id="297713"/>
    <lineage>
        <taxon>Eukaryota</taxon>
        <taxon>Fungi</taxon>
        <taxon>Dikarya</taxon>
        <taxon>Basidiomycota</taxon>
        <taxon>Agaricomycotina</taxon>
        <taxon>Agaricomycetes</taxon>
        <taxon>Agaricomycetidae</taxon>
        <taxon>Agaricales</taxon>
        <taxon>Marasmiineae</taxon>
        <taxon>Marasmiaceae</taxon>
        <taxon>Paramarasmius</taxon>
    </lineage>
</organism>
<evidence type="ECO:0000313" key="3">
    <source>
        <dbReference type="Proteomes" id="UP001383192"/>
    </source>
</evidence>
<evidence type="ECO:0000313" key="2">
    <source>
        <dbReference type="EMBL" id="KAK7040135.1"/>
    </source>
</evidence>
<protein>
    <submittedName>
        <fullName evidence="2">Uncharacterized protein</fullName>
    </submittedName>
</protein>
<evidence type="ECO:0000256" key="1">
    <source>
        <dbReference type="SAM" id="MobiDB-lite"/>
    </source>
</evidence>
<dbReference type="EMBL" id="JAYKXP010000038">
    <property type="protein sequence ID" value="KAK7040135.1"/>
    <property type="molecule type" value="Genomic_DNA"/>
</dbReference>
<dbReference type="Proteomes" id="UP001383192">
    <property type="component" value="Unassembled WGS sequence"/>
</dbReference>
<comment type="caution">
    <text evidence="2">The sequence shown here is derived from an EMBL/GenBank/DDBJ whole genome shotgun (WGS) entry which is preliminary data.</text>
</comment>
<name>A0AAW0CN65_9AGAR</name>
<proteinExistence type="predicted"/>
<feature type="region of interest" description="Disordered" evidence="1">
    <location>
        <begin position="1"/>
        <end position="32"/>
    </location>
</feature>
<gene>
    <name evidence="2" type="ORF">VNI00_009941</name>
</gene>
<accession>A0AAW0CN65</accession>